<proteinExistence type="predicted"/>
<organism evidence="1 2">
    <name type="scientific">Massilia varians</name>
    <dbReference type="NCBI Taxonomy" id="457921"/>
    <lineage>
        <taxon>Bacteria</taxon>
        <taxon>Pseudomonadati</taxon>
        <taxon>Pseudomonadota</taxon>
        <taxon>Betaproteobacteria</taxon>
        <taxon>Burkholderiales</taxon>
        <taxon>Oxalobacteraceae</taxon>
        <taxon>Telluria group</taxon>
        <taxon>Massilia</taxon>
    </lineage>
</organism>
<dbReference type="EMBL" id="AP026966">
    <property type="protein sequence ID" value="BDT58769.1"/>
    <property type="molecule type" value="Genomic_DNA"/>
</dbReference>
<accession>A0ABM8C6A0</accession>
<dbReference type="RefSeq" id="WP_281914204.1">
    <property type="nucleotide sequence ID" value="NZ_AP026966.1"/>
</dbReference>
<name>A0ABM8C6A0_9BURK</name>
<evidence type="ECO:0008006" key="3">
    <source>
        <dbReference type="Google" id="ProtNLM"/>
    </source>
</evidence>
<dbReference type="Proteomes" id="UP001163336">
    <property type="component" value="Chromosome"/>
</dbReference>
<protein>
    <recommendedName>
        <fullName evidence="3">TonB-dependent receptor</fullName>
    </recommendedName>
</protein>
<keyword evidence="2" id="KW-1185">Reference proteome</keyword>
<gene>
    <name evidence="1" type="ORF">MasN3_22630</name>
</gene>
<evidence type="ECO:0000313" key="1">
    <source>
        <dbReference type="EMBL" id="BDT58769.1"/>
    </source>
</evidence>
<reference evidence="1" key="1">
    <citation type="submission" date="2022-11" db="EMBL/GenBank/DDBJ databases">
        <title>Isolation and characterization of PLA-degrading bacterium Massilia sp. from Antarctic soil.</title>
        <authorList>
            <person name="Sato K."/>
            <person name="Gomez-Fuentes C."/>
            <person name="Ahmad S.A."/>
            <person name="Zulkharnain A."/>
        </authorList>
    </citation>
    <scope>NUCLEOTIDE SEQUENCE</scope>
    <source>
        <strain evidence="1">N-3</strain>
    </source>
</reference>
<sequence>MPGYHELDLRLAWQARPGVEPALAGRNLMHARHPEFGEAGLRQLAERHVFASATLRF</sequence>
<evidence type="ECO:0000313" key="2">
    <source>
        <dbReference type="Proteomes" id="UP001163336"/>
    </source>
</evidence>